<dbReference type="Pfam" id="PF00561">
    <property type="entry name" value="Abhydrolase_1"/>
    <property type="match status" value="1"/>
</dbReference>
<dbReference type="SUPFAM" id="SSF53474">
    <property type="entry name" value="alpha/beta-Hydrolases"/>
    <property type="match status" value="1"/>
</dbReference>
<comment type="caution">
    <text evidence="2">The sequence shown here is derived from an EMBL/GenBank/DDBJ whole genome shotgun (WGS) entry which is preliminary data.</text>
</comment>
<protein>
    <submittedName>
        <fullName evidence="2">Alpha/beta fold hydrolase</fullName>
    </submittedName>
</protein>
<feature type="domain" description="AB hydrolase-1" evidence="1">
    <location>
        <begin position="87"/>
        <end position="169"/>
    </location>
</feature>
<dbReference type="GO" id="GO:0016787">
    <property type="term" value="F:hydrolase activity"/>
    <property type="evidence" value="ECO:0007669"/>
    <property type="project" value="UniProtKB-KW"/>
</dbReference>
<evidence type="ECO:0000313" key="2">
    <source>
        <dbReference type="EMBL" id="MFI2478743.1"/>
    </source>
</evidence>
<evidence type="ECO:0000313" key="3">
    <source>
        <dbReference type="Proteomes" id="UP001611415"/>
    </source>
</evidence>
<name>A0ABW7XC77_9NOCA</name>
<evidence type="ECO:0000259" key="1">
    <source>
        <dbReference type="Pfam" id="PF00561"/>
    </source>
</evidence>
<proteinExistence type="predicted"/>
<keyword evidence="2" id="KW-0378">Hydrolase</keyword>
<dbReference type="EMBL" id="JBIRYO010000056">
    <property type="protein sequence ID" value="MFI2478743.1"/>
    <property type="molecule type" value="Genomic_DNA"/>
</dbReference>
<dbReference type="RefSeq" id="WP_397096388.1">
    <property type="nucleotide sequence ID" value="NZ_JBIRYO010000056.1"/>
</dbReference>
<dbReference type="Gene3D" id="3.40.50.1820">
    <property type="entry name" value="alpha/beta hydrolase"/>
    <property type="match status" value="1"/>
</dbReference>
<reference evidence="2 3" key="1">
    <citation type="submission" date="2024-10" db="EMBL/GenBank/DDBJ databases">
        <title>The Natural Products Discovery Center: Release of the First 8490 Sequenced Strains for Exploring Actinobacteria Biosynthetic Diversity.</title>
        <authorList>
            <person name="Kalkreuter E."/>
            <person name="Kautsar S.A."/>
            <person name="Yang D."/>
            <person name="Bader C.D."/>
            <person name="Teijaro C.N."/>
            <person name="Fluegel L."/>
            <person name="Davis C.M."/>
            <person name="Simpson J.R."/>
            <person name="Lauterbach L."/>
            <person name="Steele A.D."/>
            <person name="Gui C."/>
            <person name="Meng S."/>
            <person name="Li G."/>
            <person name="Viehrig K."/>
            <person name="Ye F."/>
            <person name="Su P."/>
            <person name="Kiefer A.F."/>
            <person name="Nichols A."/>
            <person name="Cepeda A.J."/>
            <person name="Yan W."/>
            <person name="Fan B."/>
            <person name="Jiang Y."/>
            <person name="Adhikari A."/>
            <person name="Zheng C.-J."/>
            <person name="Schuster L."/>
            <person name="Cowan T.M."/>
            <person name="Smanski M.J."/>
            <person name="Chevrette M.G."/>
            <person name="De Carvalho L.P.S."/>
            <person name="Shen B."/>
        </authorList>
    </citation>
    <scope>NUCLEOTIDE SEQUENCE [LARGE SCALE GENOMIC DNA]</scope>
    <source>
        <strain evidence="2 3">NPDC019275</strain>
    </source>
</reference>
<dbReference type="Proteomes" id="UP001611415">
    <property type="component" value="Unassembled WGS sequence"/>
</dbReference>
<keyword evidence="3" id="KW-1185">Reference proteome</keyword>
<dbReference type="InterPro" id="IPR029058">
    <property type="entry name" value="AB_hydrolase_fold"/>
</dbReference>
<accession>A0ABW7XC77</accession>
<sequence>MTGGERPDRYGRAVLERGKSTLDEAIDVVDEVMTFGRGNLARLGAIRSPASSGQVRRTGPYDGVAYIDAPRCHRLCGDVRWMCGVPERFTVVAFDPRGYSRSTLDGGPEDRQVAVQSGDAYRLLAQLTDEPAYVFGTSAGAVVCLDLLARHPERVRTLVAHEPPCLAVLPDAAEHRAMIEEVYTLFHAEGVGAAAIRFLTAMGAEMKPPPDMSDLPPRTVELRARMAANAPIMFEHELRNFTAYRPDGAALAQVADRLMPAVGRDSLDTLPYRATAELSAQLGRAVAEFPGAHNGIRTDAAEFAAALVEILISAGDAIPAVGGEVQPTTVLLRQESLPL</sequence>
<dbReference type="InterPro" id="IPR000073">
    <property type="entry name" value="AB_hydrolase_1"/>
</dbReference>
<gene>
    <name evidence="2" type="ORF">ACH49W_35880</name>
</gene>
<organism evidence="2 3">
    <name type="scientific">Nocardia xishanensis</name>
    <dbReference type="NCBI Taxonomy" id="238964"/>
    <lineage>
        <taxon>Bacteria</taxon>
        <taxon>Bacillati</taxon>
        <taxon>Actinomycetota</taxon>
        <taxon>Actinomycetes</taxon>
        <taxon>Mycobacteriales</taxon>
        <taxon>Nocardiaceae</taxon>
        <taxon>Nocardia</taxon>
    </lineage>
</organism>